<sequence>MLFNYAKDMAGSFPDVDYFVFGHRHMPVTTKINDKATLIILGDWISHFSYGVFQNGKFRLERFGG</sequence>
<dbReference type="EC" id="3.6.1.54" evidence="1"/>
<dbReference type="EMBL" id="UOET01000358">
    <property type="protein sequence ID" value="VAW29379.1"/>
    <property type="molecule type" value="Genomic_DNA"/>
</dbReference>
<gene>
    <name evidence="1" type="ORF">MNBD_BACTEROID07-554</name>
</gene>
<proteinExistence type="predicted"/>
<dbReference type="SUPFAM" id="SSF56300">
    <property type="entry name" value="Metallo-dependent phosphatases"/>
    <property type="match status" value="1"/>
</dbReference>
<organism evidence="1">
    <name type="scientific">hydrothermal vent metagenome</name>
    <dbReference type="NCBI Taxonomy" id="652676"/>
    <lineage>
        <taxon>unclassified sequences</taxon>
        <taxon>metagenomes</taxon>
        <taxon>ecological metagenomes</taxon>
    </lineage>
</organism>
<dbReference type="GO" id="GO:0016787">
    <property type="term" value="F:hydrolase activity"/>
    <property type="evidence" value="ECO:0007669"/>
    <property type="project" value="UniProtKB-KW"/>
</dbReference>
<name>A0A3B0UXQ7_9ZZZZ</name>
<dbReference type="AlphaFoldDB" id="A0A3B0UXQ7"/>
<accession>A0A3B0UXQ7</accession>
<protein>
    <submittedName>
        <fullName evidence="1">UDP-2,3-diacylglucosamine diphosphatase</fullName>
        <ecNumber evidence="1">3.6.1.54</ecNumber>
    </submittedName>
</protein>
<reference evidence="1" key="1">
    <citation type="submission" date="2018-06" db="EMBL/GenBank/DDBJ databases">
        <authorList>
            <person name="Zhirakovskaya E."/>
        </authorList>
    </citation>
    <scope>NUCLEOTIDE SEQUENCE</scope>
</reference>
<dbReference type="InterPro" id="IPR029052">
    <property type="entry name" value="Metallo-depent_PP-like"/>
</dbReference>
<evidence type="ECO:0000313" key="1">
    <source>
        <dbReference type="EMBL" id="VAW29379.1"/>
    </source>
</evidence>
<keyword evidence="1" id="KW-0378">Hydrolase</keyword>